<feature type="compositionally biased region" description="Polar residues" evidence="1">
    <location>
        <begin position="307"/>
        <end position="323"/>
    </location>
</feature>
<accession>A0AB34IH16</accession>
<evidence type="ECO:0000313" key="3">
    <source>
        <dbReference type="Proteomes" id="UP001515480"/>
    </source>
</evidence>
<feature type="compositionally biased region" description="Basic and acidic residues" evidence="1">
    <location>
        <begin position="1"/>
        <end position="14"/>
    </location>
</feature>
<feature type="region of interest" description="Disordered" evidence="1">
    <location>
        <begin position="135"/>
        <end position="277"/>
    </location>
</feature>
<organism evidence="2 3">
    <name type="scientific">Prymnesium parvum</name>
    <name type="common">Toxic golden alga</name>
    <dbReference type="NCBI Taxonomy" id="97485"/>
    <lineage>
        <taxon>Eukaryota</taxon>
        <taxon>Haptista</taxon>
        <taxon>Haptophyta</taxon>
        <taxon>Prymnesiophyceae</taxon>
        <taxon>Prymnesiales</taxon>
        <taxon>Prymnesiaceae</taxon>
        <taxon>Prymnesium</taxon>
    </lineage>
</organism>
<comment type="caution">
    <text evidence="2">The sequence shown here is derived from an EMBL/GenBank/DDBJ whole genome shotgun (WGS) entry which is preliminary data.</text>
</comment>
<feature type="compositionally biased region" description="Basic and acidic residues" evidence="1">
    <location>
        <begin position="227"/>
        <end position="244"/>
    </location>
</feature>
<name>A0AB34IH16_PRYPA</name>
<protein>
    <submittedName>
        <fullName evidence="2">Uncharacterized protein</fullName>
    </submittedName>
</protein>
<evidence type="ECO:0000313" key="2">
    <source>
        <dbReference type="EMBL" id="KAL1498560.1"/>
    </source>
</evidence>
<proteinExistence type="predicted"/>
<dbReference type="AlphaFoldDB" id="A0AB34IH16"/>
<feature type="region of interest" description="Disordered" evidence="1">
    <location>
        <begin position="74"/>
        <end position="117"/>
    </location>
</feature>
<feature type="compositionally biased region" description="Polar residues" evidence="1">
    <location>
        <begin position="422"/>
        <end position="437"/>
    </location>
</feature>
<evidence type="ECO:0000256" key="1">
    <source>
        <dbReference type="SAM" id="MobiDB-lite"/>
    </source>
</evidence>
<feature type="region of interest" description="Disordered" evidence="1">
    <location>
        <begin position="1"/>
        <end position="40"/>
    </location>
</feature>
<feature type="compositionally biased region" description="Basic and acidic residues" evidence="1">
    <location>
        <begin position="135"/>
        <end position="150"/>
    </location>
</feature>
<sequence length="437" mass="46251">MKEELCPEEGRVYGEDAEQYGEESQPRAFEGEPCGESEACANEPCGEECEQYGEVGKSRGEEWEPCGQQWESCGEAIAPREEEEEAGGWSRDELHIVEAPSLKEPSAAAGNAPPRASLLPATPVVMLREAEISEAVETKEKRSMKPHEESTFSTETVLENERSAGEPGRAGPVVERANGVAEMEHEQSVSNAVAAAKPDADETGCGAAAREAAVESETSEAGQVCELELKAKTHDEAEDPRPELDVEVELEPGVREAVEEEMGSSMEESSSAPASLTPAVMAGDCLDVESAPAPASPVTATPSSPTRFTPVSTATPVTRTSPGRSGASECATAPLLPWVRLPTPPLPHPSETFGLSGPVAAPKGLLLSERWQADSESVDALSPTIVDSGGKRGKGVPQPLPTLLDLRVRREWQEKRCGPGISTASTSLLPLTKPSTH</sequence>
<feature type="region of interest" description="Disordered" evidence="1">
    <location>
        <begin position="416"/>
        <end position="437"/>
    </location>
</feature>
<reference evidence="2 3" key="1">
    <citation type="journal article" date="2024" name="Science">
        <title>Giant polyketide synthase enzymes in the biosynthesis of giant marine polyether toxins.</title>
        <authorList>
            <person name="Fallon T.R."/>
            <person name="Shende V.V."/>
            <person name="Wierzbicki I.H."/>
            <person name="Pendleton A.L."/>
            <person name="Watervoot N.F."/>
            <person name="Auber R.P."/>
            <person name="Gonzalez D.J."/>
            <person name="Wisecaver J.H."/>
            <person name="Moore B.S."/>
        </authorList>
    </citation>
    <scope>NUCLEOTIDE SEQUENCE [LARGE SCALE GENOMIC DNA]</scope>
    <source>
        <strain evidence="2 3">12B1</strain>
    </source>
</reference>
<feature type="compositionally biased region" description="Low complexity" evidence="1">
    <location>
        <begin position="290"/>
        <end position="306"/>
    </location>
</feature>
<feature type="region of interest" description="Disordered" evidence="1">
    <location>
        <begin position="290"/>
        <end position="329"/>
    </location>
</feature>
<dbReference type="Proteomes" id="UP001515480">
    <property type="component" value="Unassembled WGS sequence"/>
</dbReference>
<keyword evidence="3" id="KW-1185">Reference proteome</keyword>
<feature type="compositionally biased region" description="Low complexity" evidence="1">
    <location>
        <begin position="263"/>
        <end position="275"/>
    </location>
</feature>
<dbReference type="EMBL" id="JBGBPQ010000027">
    <property type="protein sequence ID" value="KAL1498560.1"/>
    <property type="molecule type" value="Genomic_DNA"/>
</dbReference>
<gene>
    <name evidence="2" type="ORF">AB1Y20_013879</name>
</gene>